<dbReference type="InterPro" id="IPR053842">
    <property type="entry name" value="NikA-like"/>
</dbReference>
<dbReference type="AlphaFoldDB" id="A0A3P7NWK2"/>
<keyword evidence="2" id="KW-1185">Reference proteome</keyword>
<reference evidence="1 2" key="1">
    <citation type="submission" date="2018-09" db="EMBL/GenBank/DDBJ databases">
        <authorList>
            <person name="Postec A."/>
        </authorList>
    </citation>
    <scope>NUCLEOTIDE SEQUENCE [LARGE SCALE GENOMIC DNA]</scope>
    <source>
        <strain evidence="1">70B-A</strain>
    </source>
</reference>
<dbReference type="EMBL" id="LR130778">
    <property type="protein sequence ID" value="VDN47315.1"/>
    <property type="molecule type" value="Genomic_DNA"/>
</dbReference>
<accession>A0A3P7NWK2</accession>
<dbReference type="RefSeq" id="WP_243115982.1">
    <property type="nucleotide sequence ID" value="NZ_LR130778.1"/>
</dbReference>
<name>A0A3P7NWK2_9FIRM</name>
<gene>
    <name evidence="1" type="ORF">PATL70BA_1430</name>
</gene>
<evidence type="ECO:0000313" key="1">
    <source>
        <dbReference type="EMBL" id="VDN47315.1"/>
    </source>
</evidence>
<proteinExistence type="predicted"/>
<evidence type="ECO:0000313" key="2">
    <source>
        <dbReference type="Proteomes" id="UP000279029"/>
    </source>
</evidence>
<dbReference type="KEGG" id="cbar:PATL70BA_1430"/>
<sequence length="105" mass="12155">MIVIRKSKFIGFRVTQREFQEIDNKAKKAKLNISQYVSLSALDKDILMFDDMKEMNRQLSKIGNNLNQLTMLAHQGKIKEVNLSKVSEDTSGMLEELCEYLKGKR</sequence>
<protein>
    <submittedName>
        <fullName evidence="1">Plasmid mobilization relaxosome protein MobC</fullName>
    </submittedName>
</protein>
<dbReference type="Pfam" id="PF21983">
    <property type="entry name" value="NikA-like"/>
    <property type="match status" value="1"/>
</dbReference>
<dbReference type="Proteomes" id="UP000279029">
    <property type="component" value="Chromosome"/>
</dbReference>
<organism evidence="1 2">
    <name type="scientific">Petrocella atlantisensis</name>
    <dbReference type="NCBI Taxonomy" id="2173034"/>
    <lineage>
        <taxon>Bacteria</taxon>
        <taxon>Bacillati</taxon>
        <taxon>Bacillota</taxon>
        <taxon>Clostridia</taxon>
        <taxon>Lachnospirales</taxon>
        <taxon>Vallitaleaceae</taxon>
        <taxon>Petrocella</taxon>
    </lineage>
</organism>